<sequence length="727" mass="78276">MKKNYIFLLLLVFIVFFNNVAVSQTSLGKCNSFINKLKKELNVSTGKKAIKNIELKISDSKSFSGKINYKESSVSSEYLIGEINNVSESSFYLKVMEQSLEGHIILKKSKEAYKYSSDANGNAYVSKVDINSLICVDYATLSQKEAKAAKVSSTAAISPELLKLESLPGGIGCILLDFDGYNMPAGNLWNNGGRIYADPSGMSDANILQCFEIVSEDFRPFNLNITTNEAVFNTYPKTKRKRIVITPTDTAQPGVGGIAFIGAFTANNDVPAWCFNVSTGKAAGDTSSHEIGHLFSLQHDGRRTSPSEEYFAGLSGTSWGPIMGMAVLRPVVQWSKGEYTGANNTEDDVAIISNISNGIGYRADDYGNDTTSAFNLTVNSQGDVMQREGVIEKETDKDFFAFTTRGGSIRIAANTIVGDGSGNLHIFMQLYNSAGVEIEKHWYADPSSLNAVIYADDIPAGKYFVSISGVGAGDKANGGYSAYGSIGSYTISGFVPPSEDIFISGSQTNVSCYGASDGSITISASGGDGNFTYAWSPSGGTGATASGLKAGNYTVIVTDKNGVFAKQSFTITEPAMLDSSVTVGSDKLTANQSGAIYQWIECPASLLVGETNQSFKPKKAGSYKVLVSTDKCNVFSECVNFNNLNTPSFEQGLKFKLYPNPSSKVITIRSDYDADFKFINALGETVKTVKVLADTNNEIDIENLSSGIYFICEIKEGKLISHKFIKN</sequence>
<accession>A0ABV6BPK5</accession>
<organism evidence="3 4">
    <name type="scientific">Flavobacterium procerum</name>
    <dbReference type="NCBI Taxonomy" id="1455569"/>
    <lineage>
        <taxon>Bacteria</taxon>
        <taxon>Pseudomonadati</taxon>
        <taxon>Bacteroidota</taxon>
        <taxon>Flavobacteriia</taxon>
        <taxon>Flavobacteriales</taxon>
        <taxon>Flavobacteriaceae</taxon>
        <taxon>Flavobacterium</taxon>
    </lineage>
</organism>
<dbReference type="InterPro" id="IPR043504">
    <property type="entry name" value="Peptidase_S1_PA_chymotrypsin"/>
</dbReference>
<dbReference type="Gene3D" id="2.40.10.10">
    <property type="entry name" value="Trypsin-like serine proteases"/>
    <property type="match status" value="1"/>
</dbReference>
<gene>
    <name evidence="3" type="ORF">ACFFLS_07540</name>
</gene>
<reference evidence="3 4" key="1">
    <citation type="submission" date="2024-09" db="EMBL/GenBank/DDBJ databases">
        <authorList>
            <person name="Sun Q."/>
            <person name="Mori K."/>
        </authorList>
    </citation>
    <scope>NUCLEOTIDE SEQUENCE [LARGE SCALE GENOMIC DNA]</scope>
    <source>
        <strain evidence="3 4">CGMCC 1.12926</strain>
    </source>
</reference>
<dbReference type="Proteomes" id="UP001589734">
    <property type="component" value="Unassembled WGS sequence"/>
</dbReference>
<evidence type="ECO:0000313" key="4">
    <source>
        <dbReference type="Proteomes" id="UP001589734"/>
    </source>
</evidence>
<protein>
    <submittedName>
        <fullName evidence="3">T9SS type A sorting domain-containing protein</fullName>
    </submittedName>
</protein>
<feature type="domain" description="Secretion system C-terminal sorting" evidence="2">
    <location>
        <begin position="657"/>
        <end position="725"/>
    </location>
</feature>
<dbReference type="Gene3D" id="2.60.120.380">
    <property type="match status" value="1"/>
</dbReference>
<dbReference type="InterPro" id="IPR026444">
    <property type="entry name" value="Secre_tail"/>
</dbReference>
<keyword evidence="4" id="KW-1185">Reference proteome</keyword>
<dbReference type="RefSeq" id="WP_379685919.1">
    <property type="nucleotide sequence ID" value="NZ_JBHLYW010000007.1"/>
</dbReference>
<dbReference type="Pfam" id="PF13582">
    <property type="entry name" value="Reprolysin_3"/>
    <property type="match status" value="1"/>
</dbReference>
<keyword evidence="1" id="KW-0732">Signal</keyword>
<dbReference type="NCBIfam" id="TIGR04183">
    <property type="entry name" value="Por_Secre_tail"/>
    <property type="match status" value="1"/>
</dbReference>
<dbReference type="EMBL" id="JBHLYW010000007">
    <property type="protein sequence ID" value="MFC0076888.1"/>
    <property type="molecule type" value="Genomic_DNA"/>
</dbReference>
<dbReference type="SUPFAM" id="SSF55486">
    <property type="entry name" value="Metalloproteases ('zincins'), catalytic domain"/>
    <property type="match status" value="1"/>
</dbReference>
<evidence type="ECO:0000256" key="1">
    <source>
        <dbReference type="ARBA" id="ARBA00022729"/>
    </source>
</evidence>
<dbReference type="Pfam" id="PF13573">
    <property type="entry name" value="SprB"/>
    <property type="match status" value="1"/>
</dbReference>
<dbReference type="Pfam" id="PF18962">
    <property type="entry name" value="Por_Secre_tail"/>
    <property type="match status" value="1"/>
</dbReference>
<evidence type="ECO:0000259" key="2">
    <source>
        <dbReference type="Pfam" id="PF18962"/>
    </source>
</evidence>
<evidence type="ECO:0000313" key="3">
    <source>
        <dbReference type="EMBL" id="MFC0076888.1"/>
    </source>
</evidence>
<comment type="caution">
    <text evidence="3">The sequence shown here is derived from an EMBL/GenBank/DDBJ whole genome shotgun (WGS) entry which is preliminary data.</text>
</comment>
<name>A0ABV6BPK5_9FLAO</name>
<dbReference type="InterPro" id="IPR025667">
    <property type="entry name" value="SprB_repeat"/>
</dbReference>
<proteinExistence type="predicted"/>